<dbReference type="Proteomes" id="UP000886611">
    <property type="component" value="Unassembled WGS sequence"/>
</dbReference>
<evidence type="ECO:0000256" key="2">
    <source>
        <dbReference type="ARBA" id="ARBA00022525"/>
    </source>
</evidence>
<evidence type="ECO:0000256" key="4">
    <source>
        <dbReference type="ARBA" id="ARBA00022729"/>
    </source>
</evidence>
<keyword evidence="4" id="KW-0732">Signal</keyword>
<dbReference type="InterPro" id="IPR020103">
    <property type="entry name" value="PsdUridine_synth_cat_dom_sf"/>
</dbReference>
<keyword evidence="5" id="KW-1015">Disulfide bond</keyword>
<keyword evidence="3" id="KW-0372">Hormone</keyword>
<protein>
    <recommendedName>
        <fullName evidence="9">Adipolin</fullName>
    </recommendedName>
    <alternativeName>
        <fullName evidence="10">Adipose-derived insulin-sensitizing factor</fullName>
    </alternativeName>
    <alternativeName>
        <fullName evidence="11">Complement C1q tumor necrosis factor-related protein 12</fullName>
    </alternativeName>
</protein>
<feature type="non-terminal residue" evidence="13">
    <location>
        <position position="396"/>
    </location>
</feature>
<accession>A0A8X7X0P2</accession>
<evidence type="ECO:0000256" key="10">
    <source>
        <dbReference type="ARBA" id="ARBA00081134"/>
    </source>
</evidence>
<dbReference type="Gene3D" id="3.30.70.580">
    <property type="entry name" value="Pseudouridine synthase I, catalytic domain, N-terminal subdomain"/>
    <property type="match status" value="1"/>
</dbReference>
<dbReference type="PANTHER" id="PTHR24019">
    <property type="entry name" value="ADIPOLIN"/>
    <property type="match status" value="1"/>
</dbReference>
<evidence type="ECO:0000256" key="11">
    <source>
        <dbReference type="ARBA" id="ARBA00082819"/>
    </source>
</evidence>
<evidence type="ECO:0000313" key="13">
    <source>
        <dbReference type="EMBL" id="KAG2459055.1"/>
    </source>
</evidence>
<keyword evidence="2" id="KW-0964">Secreted</keyword>
<dbReference type="InterPro" id="IPR020094">
    <property type="entry name" value="TruA/RsuA/RluB/E/F_N"/>
</dbReference>
<evidence type="ECO:0000256" key="8">
    <source>
        <dbReference type="ARBA" id="ARBA00038198"/>
    </source>
</evidence>
<dbReference type="InterPro" id="IPR008983">
    <property type="entry name" value="Tumour_necrosis_fac-like_dom"/>
</dbReference>
<dbReference type="GO" id="GO:0003723">
    <property type="term" value="F:RNA binding"/>
    <property type="evidence" value="ECO:0007669"/>
    <property type="project" value="InterPro"/>
</dbReference>
<gene>
    <name evidence="13" type="primary">C1qtnf12</name>
    <name evidence="13" type="ORF">GTO96_0018982</name>
</gene>
<proteinExistence type="inferred from homology"/>
<dbReference type="GO" id="GO:0005179">
    <property type="term" value="F:hormone activity"/>
    <property type="evidence" value="ECO:0007669"/>
    <property type="project" value="UniProtKB-KW"/>
</dbReference>
<dbReference type="GO" id="GO:0009982">
    <property type="term" value="F:pseudouridine synthase activity"/>
    <property type="evidence" value="ECO:0007669"/>
    <property type="project" value="InterPro"/>
</dbReference>
<dbReference type="FunFam" id="2.60.120.40:FF:000012">
    <property type="entry name" value="Adipolin isoform X1"/>
    <property type="match status" value="1"/>
</dbReference>
<feature type="domain" description="C1q" evidence="12">
    <location>
        <begin position="241"/>
        <end position="396"/>
    </location>
</feature>
<dbReference type="SUPFAM" id="SSF49842">
    <property type="entry name" value="TNF-like"/>
    <property type="match status" value="1"/>
</dbReference>
<dbReference type="InterPro" id="IPR020095">
    <property type="entry name" value="PsdUridine_synth_TruA_C"/>
</dbReference>
<dbReference type="GO" id="GO:0001522">
    <property type="term" value="P:pseudouridine synthesis"/>
    <property type="evidence" value="ECO:0007669"/>
    <property type="project" value="InterPro"/>
</dbReference>
<evidence type="ECO:0000256" key="5">
    <source>
        <dbReference type="ARBA" id="ARBA00023157"/>
    </source>
</evidence>
<evidence type="ECO:0000256" key="7">
    <source>
        <dbReference type="ARBA" id="ARBA00023235"/>
    </source>
</evidence>
<dbReference type="InterPro" id="IPR001073">
    <property type="entry name" value="C1q_dom"/>
</dbReference>
<keyword evidence="14" id="KW-1185">Reference proteome</keyword>
<evidence type="ECO:0000256" key="3">
    <source>
        <dbReference type="ARBA" id="ARBA00022702"/>
    </source>
</evidence>
<dbReference type="AlphaFoldDB" id="A0A8X7X0P2"/>
<dbReference type="InterPro" id="IPR052136">
    <property type="entry name" value="Adipolin/Erythroferrone-rel"/>
</dbReference>
<evidence type="ECO:0000313" key="14">
    <source>
        <dbReference type="Proteomes" id="UP000886611"/>
    </source>
</evidence>
<dbReference type="SUPFAM" id="SSF55120">
    <property type="entry name" value="Pseudouridine synthase"/>
    <property type="match status" value="1"/>
</dbReference>
<dbReference type="PROSITE" id="PS50871">
    <property type="entry name" value="C1Q"/>
    <property type="match status" value="1"/>
</dbReference>
<organism evidence="13 14">
    <name type="scientific">Polypterus senegalus</name>
    <name type="common">Senegal bichir</name>
    <dbReference type="NCBI Taxonomy" id="55291"/>
    <lineage>
        <taxon>Eukaryota</taxon>
        <taxon>Metazoa</taxon>
        <taxon>Chordata</taxon>
        <taxon>Craniata</taxon>
        <taxon>Vertebrata</taxon>
        <taxon>Euteleostomi</taxon>
        <taxon>Actinopterygii</taxon>
        <taxon>Polypteriformes</taxon>
        <taxon>Polypteridae</taxon>
        <taxon>Polypterus</taxon>
    </lineage>
</organism>
<reference evidence="13 14" key="1">
    <citation type="journal article" date="2021" name="Cell">
        <title>Tracing the genetic footprints of vertebrate landing in non-teleost ray-finned fishes.</title>
        <authorList>
            <person name="Bi X."/>
            <person name="Wang K."/>
            <person name="Yang L."/>
            <person name="Pan H."/>
            <person name="Jiang H."/>
            <person name="Wei Q."/>
            <person name="Fang M."/>
            <person name="Yu H."/>
            <person name="Zhu C."/>
            <person name="Cai Y."/>
            <person name="He Y."/>
            <person name="Gan X."/>
            <person name="Zeng H."/>
            <person name="Yu D."/>
            <person name="Zhu Y."/>
            <person name="Jiang H."/>
            <person name="Qiu Q."/>
            <person name="Yang H."/>
            <person name="Zhang Y.E."/>
            <person name="Wang W."/>
            <person name="Zhu M."/>
            <person name="He S."/>
            <person name="Zhang G."/>
        </authorList>
    </citation>
    <scope>NUCLEOTIDE SEQUENCE [LARGE SCALE GENOMIC DNA]</scope>
    <source>
        <strain evidence="13">Bchr_013</strain>
    </source>
</reference>
<keyword evidence="7" id="KW-0413">Isomerase</keyword>
<keyword evidence="6" id="KW-0325">Glycoprotein</keyword>
<evidence type="ECO:0000259" key="12">
    <source>
        <dbReference type="PROSITE" id="PS50871"/>
    </source>
</evidence>
<evidence type="ECO:0000256" key="9">
    <source>
        <dbReference type="ARBA" id="ARBA00070752"/>
    </source>
</evidence>
<sequence length="396" mass="44011">MLIKLFSISSSALLLRWTNSKDALRKLRPVNEIAVFISSRTDSGVHALQNSAHVDIQRKEGNMPFSEQVLVDALNYHLQSEPISIIKAFRVPDTFHARYCALSRTYLYRLVTGVTHHSQIPVFERNLCWALPTKHFSTEAVQDAAQLLKGTHDFSTFRSLNSETPFRSPVKTLQEATVAPEFVHFHISLGVRAQGQPLYSTLGAIPEATERRAEAAVNRQSNFNFTLPSPPVTLPESFAPYRRVEQAFHSKLKGPITVDKKTLVELHNFQTPSTKGAFQRGTGMNLLTGRFTAPLSGIYQFSANIHIDHSELKSKGQLRARDNVRVLICIESLCHGYTSLEMIVGLESNSKIFTVFVHGLLELQVGQYTSVFVDNGSGAPITVQNGSDFTGLFLGA</sequence>
<dbReference type="EMBL" id="JAATIS010005477">
    <property type="protein sequence ID" value="KAG2459055.1"/>
    <property type="molecule type" value="Genomic_DNA"/>
</dbReference>
<evidence type="ECO:0000256" key="6">
    <source>
        <dbReference type="ARBA" id="ARBA00023180"/>
    </source>
</evidence>
<dbReference type="Gene3D" id="2.60.120.40">
    <property type="match status" value="1"/>
</dbReference>
<dbReference type="GO" id="GO:0005615">
    <property type="term" value="C:extracellular space"/>
    <property type="evidence" value="ECO:0007669"/>
    <property type="project" value="TreeGrafter"/>
</dbReference>
<evidence type="ECO:0000256" key="1">
    <source>
        <dbReference type="ARBA" id="ARBA00004613"/>
    </source>
</evidence>
<comment type="caution">
    <text evidence="13">The sequence shown here is derived from an EMBL/GenBank/DDBJ whole genome shotgun (WGS) entry which is preliminary data.</text>
</comment>
<comment type="similarity">
    <text evidence="8">Belongs to the adipolin/erythroferrone family.</text>
</comment>
<comment type="subcellular location">
    <subcellularLocation>
        <location evidence="1">Secreted</location>
    </subcellularLocation>
</comment>
<name>A0A8X7X0P2_POLSE</name>
<dbReference type="Gene3D" id="3.30.70.660">
    <property type="entry name" value="Pseudouridine synthase I, catalytic domain, C-terminal subdomain"/>
    <property type="match status" value="1"/>
</dbReference>
<feature type="non-terminal residue" evidence="13">
    <location>
        <position position="1"/>
    </location>
</feature>
<dbReference type="PANTHER" id="PTHR24019:SF5">
    <property type="entry name" value="ADIPOLIN"/>
    <property type="match status" value="1"/>
</dbReference>